<evidence type="ECO:0008006" key="4">
    <source>
        <dbReference type="Google" id="ProtNLM"/>
    </source>
</evidence>
<dbReference type="PANTHER" id="PTHR34068:SF2">
    <property type="entry name" value="UPF0145 PROTEIN SCO3412"/>
    <property type="match status" value="1"/>
</dbReference>
<evidence type="ECO:0000313" key="3">
    <source>
        <dbReference type="Proteomes" id="UP000626109"/>
    </source>
</evidence>
<accession>A0A813IF53</accession>
<dbReference type="Pfam" id="PF01906">
    <property type="entry name" value="YbjQ_1"/>
    <property type="match status" value="3"/>
</dbReference>
<name>A0A813IF53_POLGL</name>
<sequence length="424" mass="45428">MLAAQGRSLLGEGMAEMHVVGEIVQQEPALVLSPLSGNEQYCLLQRGLQPGTFCLGNHVFSLGLVGNVRSLFTSLSGGTNQTDATFMSKNRLEAISRLEREARATSMDGIVGVQAEIIHHAGGVLEFLATGGGVTWQASKLPAEGSPGFDFFTAACSGEQLSCLLDLGFVPAKMVFGTESYSRGLGGALTGGLRVMFVSGEVPEFSETFMAARRTALHRLRDEAYKLGASFVSGVKLSSMNYGLLTEVSFLGTACRHPALPIPMSPDDVITSGFSEQELWSLCSQGYFPKTVVMAVSIYNMGMGNDLKNFFQNLGGGELTSFSGLITEARHRVQSKILEQARQAGACEVLGLQTDIENFAGAGCIEFFAYGTAVHKSKLVAPQSEQLSPQHFMMERTAFCSNSNLNSHRRPGHKCEVGQMHGAP</sequence>
<dbReference type="InterPro" id="IPR035439">
    <property type="entry name" value="UPF0145_dom_sf"/>
</dbReference>
<proteinExistence type="inferred from homology"/>
<dbReference type="SUPFAM" id="SSF117782">
    <property type="entry name" value="YbjQ-like"/>
    <property type="match status" value="3"/>
</dbReference>
<dbReference type="EMBL" id="CAJNNW010007828">
    <property type="protein sequence ID" value="CAE8649548.1"/>
    <property type="molecule type" value="Genomic_DNA"/>
</dbReference>
<evidence type="ECO:0000256" key="1">
    <source>
        <dbReference type="ARBA" id="ARBA00010751"/>
    </source>
</evidence>
<evidence type="ECO:0000313" key="2">
    <source>
        <dbReference type="EMBL" id="CAE8649548.1"/>
    </source>
</evidence>
<dbReference type="Proteomes" id="UP000626109">
    <property type="component" value="Unassembled WGS sequence"/>
</dbReference>
<dbReference type="Gene3D" id="3.30.110.70">
    <property type="entry name" value="Hypothetical protein apc22750. Chain B"/>
    <property type="match status" value="3"/>
</dbReference>
<reference evidence="2" key="1">
    <citation type="submission" date="2021-02" db="EMBL/GenBank/DDBJ databases">
        <authorList>
            <person name="Dougan E. K."/>
            <person name="Rhodes N."/>
            <person name="Thang M."/>
            <person name="Chan C."/>
        </authorList>
    </citation>
    <scope>NUCLEOTIDE SEQUENCE</scope>
</reference>
<comment type="similarity">
    <text evidence="1">Belongs to the UPF0145 family.</text>
</comment>
<organism evidence="2 3">
    <name type="scientific">Polarella glacialis</name>
    <name type="common">Dinoflagellate</name>
    <dbReference type="NCBI Taxonomy" id="89957"/>
    <lineage>
        <taxon>Eukaryota</taxon>
        <taxon>Sar</taxon>
        <taxon>Alveolata</taxon>
        <taxon>Dinophyceae</taxon>
        <taxon>Suessiales</taxon>
        <taxon>Suessiaceae</taxon>
        <taxon>Polarella</taxon>
    </lineage>
</organism>
<gene>
    <name evidence="2" type="ORF">PGLA2088_LOCUS7520</name>
</gene>
<dbReference type="AlphaFoldDB" id="A0A813IF53"/>
<protein>
    <recommendedName>
        <fullName evidence="4">Heavy metal-binding domain-containing protein</fullName>
    </recommendedName>
</protein>
<dbReference type="PANTHER" id="PTHR34068">
    <property type="entry name" value="UPF0145 PROTEIN YBJQ"/>
    <property type="match status" value="1"/>
</dbReference>
<dbReference type="InterPro" id="IPR002765">
    <property type="entry name" value="UPF0145_YbjQ-like"/>
</dbReference>
<comment type="caution">
    <text evidence="2">The sequence shown here is derived from an EMBL/GenBank/DDBJ whole genome shotgun (WGS) entry which is preliminary data.</text>
</comment>